<dbReference type="Gene3D" id="3.20.20.450">
    <property type="entry name" value="EAL domain"/>
    <property type="match status" value="1"/>
</dbReference>
<dbReference type="AlphaFoldDB" id="A0A6I6D7M4"/>
<dbReference type="SMART" id="SM00052">
    <property type="entry name" value="EAL"/>
    <property type="match status" value="1"/>
</dbReference>
<dbReference type="EMBL" id="CP046415">
    <property type="protein sequence ID" value="QGT79494.1"/>
    <property type="molecule type" value="Genomic_DNA"/>
</dbReference>
<dbReference type="RefSeq" id="WP_156575268.1">
    <property type="nucleotide sequence ID" value="NZ_CP046415.1"/>
</dbReference>
<gene>
    <name evidence="2" type="ORF">GM160_11750</name>
</gene>
<dbReference type="PROSITE" id="PS50883">
    <property type="entry name" value="EAL"/>
    <property type="match status" value="1"/>
</dbReference>
<protein>
    <submittedName>
        <fullName evidence="2">EAL domain-containing protein</fullName>
    </submittedName>
</protein>
<evidence type="ECO:0000313" key="3">
    <source>
        <dbReference type="Proteomes" id="UP000427716"/>
    </source>
</evidence>
<reference evidence="2 3" key="1">
    <citation type="submission" date="2019-11" db="EMBL/GenBank/DDBJ databases">
        <authorList>
            <person name="Zhang J."/>
            <person name="Sun C."/>
        </authorList>
    </citation>
    <scope>NUCLEOTIDE SEQUENCE [LARGE SCALE GENOMIC DNA]</scope>
    <source>
        <strain evidence="3">sp2</strain>
    </source>
</reference>
<dbReference type="Pfam" id="PF00563">
    <property type="entry name" value="EAL"/>
    <property type="match status" value="1"/>
</dbReference>
<accession>A0A6I6D7M4</accession>
<evidence type="ECO:0000313" key="2">
    <source>
        <dbReference type="EMBL" id="QGT79494.1"/>
    </source>
</evidence>
<name>A0A6I6D7M4_9GAMM</name>
<dbReference type="PANTHER" id="PTHR33121">
    <property type="entry name" value="CYCLIC DI-GMP PHOSPHODIESTERASE PDEF"/>
    <property type="match status" value="1"/>
</dbReference>
<dbReference type="KEGG" id="ghl:GM160_11750"/>
<dbReference type="GO" id="GO:0071111">
    <property type="term" value="F:cyclic-guanylate-specific phosphodiesterase activity"/>
    <property type="evidence" value="ECO:0007669"/>
    <property type="project" value="InterPro"/>
</dbReference>
<dbReference type="InterPro" id="IPR050706">
    <property type="entry name" value="Cyclic-di-GMP_PDE-like"/>
</dbReference>
<sequence>MPQVTELNDLQVFPDGVRQVTCRDCLAEASDRLGFAFSMAFQPIVDIDRGEVYAYEALVRGPNGESAGSVLSQVNDQNRYYFDQAARVTAIRLAAELGIEANLSINFMPNAVYKPQACIRATMEAASIYGFDPRRLIFEVTEAERITDRGHLRSIFDEYRERGLLRAIDDYGEGFAGLNHLIELEPDLVKIDLNLVRGVDDHQSKQAVIRSTAMMCEEMGIELIAEGVETREEYETLRSLGLNRFQGYWFAKPGFETLPIPEMP</sequence>
<dbReference type="CDD" id="cd01948">
    <property type="entry name" value="EAL"/>
    <property type="match status" value="1"/>
</dbReference>
<dbReference type="InterPro" id="IPR035919">
    <property type="entry name" value="EAL_sf"/>
</dbReference>
<dbReference type="PANTHER" id="PTHR33121:SF15">
    <property type="entry name" value="BLUE LIGHT- AND TEMPERATURE-REGULATED ANTIREPRESSOR BLUF"/>
    <property type="match status" value="1"/>
</dbReference>
<proteinExistence type="predicted"/>
<dbReference type="SUPFAM" id="SSF141868">
    <property type="entry name" value="EAL domain-like"/>
    <property type="match status" value="1"/>
</dbReference>
<dbReference type="Proteomes" id="UP000427716">
    <property type="component" value="Chromosome"/>
</dbReference>
<dbReference type="InterPro" id="IPR001633">
    <property type="entry name" value="EAL_dom"/>
</dbReference>
<feature type="domain" description="EAL" evidence="1">
    <location>
        <begin position="19"/>
        <end position="264"/>
    </location>
</feature>
<keyword evidence="3" id="KW-1185">Reference proteome</keyword>
<evidence type="ECO:0000259" key="1">
    <source>
        <dbReference type="PROSITE" id="PS50883"/>
    </source>
</evidence>
<organism evidence="2 3">
    <name type="scientific">Guyparkeria halophila</name>
    <dbReference type="NCBI Taxonomy" id="47960"/>
    <lineage>
        <taxon>Bacteria</taxon>
        <taxon>Pseudomonadati</taxon>
        <taxon>Pseudomonadota</taxon>
        <taxon>Gammaproteobacteria</taxon>
        <taxon>Chromatiales</taxon>
        <taxon>Thioalkalibacteraceae</taxon>
        <taxon>Guyparkeria</taxon>
    </lineage>
</organism>